<accession>A0ACC1NK78</accession>
<evidence type="ECO:0000313" key="1">
    <source>
        <dbReference type="EMBL" id="KAJ2979680.1"/>
    </source>
</evidence>
<evidence type="ECO:0000313" key="2">
    <source>
        <dbReference type="Proteomes" id="UP001144978"/>
    </source>
</evidence>
<gene>
    <name evidence="1" type="ORF">NUW54_g11106</name>
</gene>
<keyword evidence="2" id="KW-1185">Reference proteome</keyword>
<dbReference type="Proteomes" id="UP001144978">
    <property type="component" value="Unassembled WGS sequence"/>
</dbReference>
<sequence>MSFPYHQYVDYSNPATPRVYSWEVPSEQDALQMQQQQQQQDQAALQQQHQQQQQQQVEQQQHQQQERVSPSQLQLQQLPPPPPPLLTPQDVQHQQQQQQRQQQQQQAQYTPHPQTINLQPATNRSARGPSSNLSLWYVPSAIMSAGADRTVSAASFTPLCREILKQCRPLPDTLLSDLLWTVSALDCSVV</sequence>
<proteinExistence type="predicted"/>
<protein>
    <submittedName>
        <fullName evidence="1">Uncharacterized protein</fullName>
    </submittedName>
</protein>
<dbReference type="EMBL" id="JANSHE010004219">
    <property type="protein sequence ID" value="KAJ2979680.1"/>
    <property type="molecule type" value="Genomic_DNA"/>
</dbReference>
<reference evidence="1" key="1">
    <citation type="submission" date="2022-08" db="EMBL/GenBank/DDBJ databases">
        <title>Genome Sequence of Pycnoporus sanguineus.</title>
        <authorList>
            <person name="Buettner E."/>
        </authorList>
    </citation>
    <scope>NUCLEOTIDE SEQUENCE</scope>
    <source>
        <strain evidence="1">CG-C14</strain>
    </source>
</reference>
<organism evidence="1 2">
    <name type="scientific">Trametes sanguinea</name>
    <dbReference type="NCBI Taxonomy" id="158606"/>
    <lineage>
        <taxon>Eukaryota</taxon>
        <taxon>Fungi</taxon>
        <taxon>Dikarya</taxon>
        <taxon>Basidiomycota</taxon>
        <taxon>Agaricomycotina</taxon>
        <taxon>Agaricomycetes</taxon>
        <taxon>Polyporales</taxon>
        <taxon>Polyporaceae</taxon>
        <taxon>Trametes</taxon>
    </lineage>
</organism>
<comment type="caution">
    <text evidence="1">The sequence shown here is derived from an EMBL/GenBank/DDBJ whole genome shotgun (WGS) entry which is preliminary data.</text>
</comment>
<name>A0ACC1NK78_9APHY</name>